<gene>
    <name evidence="1" type="ORF">MRB53_032876</name>
</gene>
<accession>A0ACC2KT75</accession>
<organism evidence="1 2">
    <name type="scientific">Persea americana</name>
    <name type="common">Avocado</name>
    <dbReference type="NCBI Taxonomy" id="3435"/>
    <lineage>
        <taxon>Eukaryota</taxon>
        <taxon>Viridiplantae</taxon>
        <taxon>Streptophyta</taxon>
        <taxon>Embryophyta</taxon>
        <taxon>Tracheophyta</taxon>
        <taxon>Spermatophyta</taxon>
        <taxon>Magnoliopsida</taxon>
        <taxon>Magnoliidae</taxon>
        <taxon>Laurales</taxon>
        <taxon>Lauraceae</taxon>
        <taxon>Persea</taxon>
    </lineage>
</organism>
<reference evidence="1 2" key="1">
    <citation type="journal article" date="2022" name="Hortic Res">
        <title>A haplotype resolved chromosomal level avocado genome allows analysis of novel avocado genes.</title>
        <authorList>
            <person name="Nath O."/>
            <person name="Fletcher S.J."/>
            <person name="Hayward A."/>
            <person name="Shaw L.M."/>
            <person name="Masouleh A.K."/>
            <person name="Furtado A."/>
            <person name="Henry R.J."/>
            <person name="Mitter N."/>
        </authorList>
    </citation>
    <scope>NUCLEOTIDE SEQUENCE [LARGE SCALE GENOMIC DNA]</scope>
    <source>
        <strain evidence="2">cv. Hass</strain>
    </source>
</reference>
<keyword evidence="2" id="KW-1185">Reference proteome</keyword>
<comment type="caution">
    <text evidence="1">The sequence shown here is derived from an EMBL/GenBank/DDBJ whole genome shotgun (WGS) entry which is preliminary data.</text>
</comment>
<name>A0ACC2KT75_PERAE</name>
<dbReference type="Proteomes" id="UP001234297">
    <property type="component" value="Chromosome 11"/>
</dbReference>
<proteinExistence type="predicted"/>
<evidence type="ECO:0000313" key="2">
    <source>
        <dbReference type="Proteomes" id="UP001234297"/>
    </source>
</evidence>
<sequence length="79" mass="9078">MRPRRRTPKSSGIPSTIDLRHHPMAKQQHLSSRPPKPDNTFIFSLAVVCFHLLHLYQLILHYCIYEGSASPTFSFVSSK</sequence>
<protein>
    <submittedName>
        <fullName evidence="1">Uncharacterized protein</fullName>
    </submittedName>
</protein>
<dbReference type="EMBL" id="CM056819">
    <property type="protein sequence ID" value="KAJ8624346.1"/>
    <property type="molecule type" value="Genomic_DNA"/>
</dbReference>
<evidence type="ECO:0000313" key="1">
    <source>
        <dbReference type="EMBL" id="KAJ8624346.1"/>
    </source>
</evidence>